<evidence type="ECO:0000259" key="1">
    <source>
        <dbReference type="Pfam" id="PF04167"/>
    </source>
</evidence>
<sequence>MTFWIPGTEILWCYGDPGSDWVTPMRVVRDDPEALVAWLPMGTPVRKLVRGDGQELRAVMAERFTAPRRQVLGTWTGSSVLRIYRPGEGWSSWAFFDGVSGQFEGWYLNVEEPHRRGPRETRSRDQVVDLWVEPTGEIVRKDVDELELAVAQGRYTQQQADELMITLAAAERAVLAGGSPFDQGWEAFAPDPSWPTPTLP</sequence>
<organism evidence="2 3">
    <name type="scientific">Branchiibius hedensis</name>
    <dbReference type="NCBI Taxonomy" id="672460"/>
    <lineage>
        <taxon>Bacteria</taxon>
        <taxon>Bacillati</taxon>
        <taxon>Actinomycetota</taxon>
        <taxon>Actinomycetes</taxon>
        <taxon>Micrococcales</taxon>
        <taxon>Dermacoccaceae</taxon>
        <taxon>Branchiibius</taxon>
    </lineage>
</organism>
<keyword evidence="3" id="KW-1185">Reference proteome</keyword>
<dbReference type="InterPro" id="IPR007295">
    <property type="entry name" value="DUF402"/>
</dbReference>
<proteinExistence type="predicted"/>
<dbReference type="SUPFAM" id="SSF159234">
    <property type="entry name" value="FomD-like"/>
    <property type="match status" value="1"/>
</dbReference>
<dbReference type="AlphaFoldDB" id="A0A2Y8ZTC0"/>
<feature type="domain" description="DUF402" evidence="1">
    <location>
        <begin position="56"/>
        <end position="177"/>
    </location>
</feature>
<protein>
    <recommendedName>
        <fullName evidence="1">DUF402 domain-containing protein</fullName>
    </recommendedName>
</protein>
<evidence type="ECO:0000313" key="3">
    <source>
        <dbReference type="Proteomes" id="UP000250028"/>
    </source>
</evidence>
<dbReference type="EMBL" id="UESZ01000001">
    <property type="protein sequence ID" value="SSA35135.1"/>
    <property type="molecule type" value="Genomic_DNA"/>
</dbReference>
<dbReference type="RefSeq" id="WP_109686209.1">
    <property type="nucleotide sequence ID" value="NZ_QGDN01000001.1"/>
</dbReference>
<dbReference type="OrthoDB" id="3815685at2"/>
<dbReference type="Pfam" id="PF04167">
    <property type="entry name" value="DUF402"/>
    <property type="match status" value="1"/>
</dbReference>
<gene>
    <name evidence="2" type="ORF">SAMN04489750_2480</name>
</gene>
<dbReference type="Proteomes" id="UP000250028">
    <property type="component" value="Unassembled WGS sequence"/>
</dbReference>
<dbReference type="InterPro" id="IPR035930">
    <property type="entry name" value="FomD-like_sf"/>
</dbReference>
<evidence type="ECO:0000313" key="2">
    <source>
        <dbReference type="EMBL" id="SSA35135.1"/>
    </source>
</evidence>
<name>A0A2Y8ZTC0_9MICO</name>
<accession>A0A2Y8ZTC0</accession>
<reference evidence="3" key="1">
    <citation type="submission" date="2016-10" db="EMBL/GenBank/DDBJ databases">
        <authorList>
            <person name="Varghese N."/>
            <person name="Submissions S."/>
        </authorList>
    </citation>
    <scope>NUCLEOTIDE SEQUENCE [LARGE SCALE GENOMIC DNA]</scope>
    <source>
        <strain evidence="3">DSM 22951</strain>
    </source>
</reference>
<dbReference type="Gene3D" id="2.40.380.10">
    <property type="entry name" value="FomD-like"/>
    <property type="match status" value="1"/>
</dbReference>